<evidence type="ECO:0000313" key="6">
    <source>
        <dbReference type="Proteomes" id="UP000676325"/>
    </source>
</evidence>
<feature type="domain" description="Recombinase" evidence="4">
    <location>
        <begin position="171"/>
        <end position="307"/>
    </location>
</feature>
<reference evidence="5" key="1">
    <citation type="submission" date="2021-04" db="EMBL/GenBank/DDBJ databases">
        <title>Genome based classification of Actinospica acidithermotolerans sp. nov., an actinobacterium isolated from an Indonesian hot spring.</title>
        <authorList>
            <person name="Kusuma A.B."/>
            <person name="Putra K.E."/>
            <person name="Nafisah S."/>
            <person name="Loh J."/>
            <person name="Nouioui I."/>
            <person name="Goodfellow M."/>
        </authorList>
    </citation>
    <scope>NUCLEOTIDE SEQUENCE</scope>
    <source>
        <strain evidence="5">MGRD01-02</strain>
    </source>
</reference>
<sequence>MIDLMLTTDYDGCGKCWVGVRRLSRTTERTNSPEDQKDMILEAATDNGGHIIAWADDWEVSGATNPLDRPQFGPWLRGEMGPYDGIVGSAVDRIGRNQVDVLTTGYMMRDSGRAIITSGHTGPWDLYDEVDETRFSMDALGAQMEHRAIVRRNRNATKKMRESGRPKNKNSYGYKYVRLTPLGAVDHVALDEVAAEIIRDVAERILSDETGKITVNTEAVRLTKAGIPNPTDHRARLYGRPMKGLPWRGKVLKGILTSEAALGYLMHDGRPELDDEGHPKRLAEPLWDAATRSALIKKTAPKRNDAGRAPKGTALLLGIAFCGTCGHRLYLNAVSRNSNGPASYTCRARVQGLPAAATCKPAPTMSVANLDALVETHFLKEIGDIPLYKRVYDPGTGHAARISELETDRKRLKDDRNAGLYDDADEADWYRRRYRAMTDEIRQLKALPDRPAKMYWQPLGKTVADQWRDAPDDVARRELLAAYDFRVVLHPRGSETRVWIHNLDPSAEDDARRASWEAHQLSIAEEADLRAQVEAEQHAERAREDQAADENAPGDEDREAEQHAERADADQAADQNPAPSDQDQALGTWTGRPDPDEQELTA</sequence>
<dbReference type="InterPro" id="IPR006119">
    <property type="entry name" value="Resolv_N"/>
</dbReference>
<feature type="region of interest" description="Disordered" evidence="3">
    <location>
        <begin position="530"/>
        <end position="602"/>
    </location>
</feature>
<dbReference type="PANTHER" id="PTHR30461:SF2">
    <property type="entry name" value="SERINE RECOMBINASE PINE-RELATED"/>
    <property type="match status" value="1"/>
</dbReference>
<keyword evidence="2" id="KW-0233">DNA recombination</keyword>
<evidence type="ECO:0000259" key="4">
    <source>
        <dbReference type="PROSITE" id="PS51737"/>
    </source>
</evidence>
<feature type="compositionally biased region" description="Low complexity" evidence="3">
    <location>
        <begin position="570"/>
        <end position="585"/>
    </location>
</feature>
<dbReference type="InterPro" id="IPR011109">
    <property type="entry name" value="DNA_bind_recombinase_dom"/>
</dbReference>
<dbReference type="InterPro" id="IPR036162">
    <property type="entry name" value="Resolvase-like_N_sf"/>
</dbReference>
<dbReference type="CDD" id="cd00338">
    <property type="entry name" value="Ser_Recombinase"/>
    <property type="match status" value="1"/>
</dbReference>
<evidence type="ECO:0000313" key="5">
    <source>
        <dbReference type="EMBL" id="MBR7824952.1"/>
    </source>
</evidence>
<dbReference type="EMBL" id="JAGSOH010000002">
    <property type="protein sequence ID" value="MBR7824952.1"/>
    <property type="molecule type" value="Genomic_DNA"/>
</dbReference>
<organism evidence="5 6">
    <name type="scientific">Actinospica acidithermotolerans</name>
    <dbReference type="NCBI Taxonomy" id="2828514"/>
    <lineage>
        <taxon>Bacteria</taxon>
        <taxon>Bacillati</taxon>
        <taxon>Actinomycetota</taxon>
        <taxon>Actinomycetes</taxon>
        <taxon>Catenulisporales</taxon>
        <taxon>Actinospicaceae</taxon>
        <taxon>Actinospica</taxon>
    </lineage>
</organism>
<keyword evidence="1" id="KW-0238">DNA-binding</keyword>
<feature type="compositionally biased region" description="Basic and acidic residues" evidence="3">
    <location>
        <begin position="560"/>
        <end position="569"/>
    </location>
</feature>
<gene>
    <name evidence="5" type="ORF">KDK95_01435</name>
</gene>
<dbReference type="SUPFAM" id="SSF53041">
    <property type="entry name" value="Resolvase-like"/>
    <property type="match status" value="1"/>
</dbReference>
<dbReference type="InterPro" id="IPR050639">
    <property type="entry name" value="SSR_resolvase"/>
</dbReference>
<feature type="compositionally biased region" description="Basic and acidic residues" evidence="3">
    <location>
        <begin position="530"/>
        <end position="546"/>
    </location>
</feature>
<dbReference type="Pfam" id="PF00239">
    <property type="entry name" value="Resolvase"/>
    <property type="match status" value="1"/>
</dbReference>
<dbReference type="GO" id="GO:0000150">
    <property type="term" value="F:DNA strand exchange activity"/>
    <property type="evidence" value="ECO:0007669"/>
    <property type="project" value="InterPro"/>
</dbReference>
<dbReference type="InterPro" id="IPR038109">
    <property type="entry name" value="DNA_bind_recomb_sf"/>
</dbReference>
<protein>
    <submittedName>
        <fullName evidence="5">Recombinase family protein</fullName>
    </submittedName>
</protein>
<dbReference type="GO" id="GO:0003677">
    <property type="term" value="F:DNA binding"/>
    <property type="evidence" value="ECO:0007669"/>
    <property type="project" value="UniProtKB-KW"/>
</dbReference>
<comment type="caution">
    <text evidence="5">The sequence shown here is derived from an EMBL/GenBank/DDBJ whole genome shotgun (WGS) entry which is preliminary data.</text>
</comment>
<accession>A0A941IGS2</accession>
<dbReference type="PROSITE" id="PS51737">
    <property type="entry name" value="RECOMBINASE_DNA_BIND"/>
    <property type="match status" value="1"/>
</dbReference>
<dbReference type="AlphaFoldDB" id="A0A941IGS2"/>
<proteinExistence type="predicted"/>
<evidence type="ECO:0000256" key="1">
    <source>
        <dbReference type="ARBA" id="ARBA00023125"/>
    </source>
</evidence>
<evidence type="ECO:0000256" key="3">
    <source>
        <dbReference type="SAM" id="MobiDB-lite"/>
    </source>
</evidence>
<keyword evidence="6" id="KW-1185">Reference proteome</keyword>
<name>A0A941IGS2_9ACTN</name>
<dbReference type="Pfam" id="PF13408">
    <property type="entry name" value="Zn_ribbon_recom"/>
    <property type="match status" value="1"/>
</dbReference>
<dbReference type="SMART" id="SM00857">
    <property type="entry name" value="Resolvase"/>
    <property type="match status" value="1"/>
</dbReference>
<dbReference type="Gene3D" id="3.90.1750.20">
    <property type="entry name" value="Putative Large Serine Recombinase, Chain B, Domain 2"/>
    <property type="match status" value="1"/>
</dbReference>
<dbReference type="InterPro" id="IPR025827">
    <property type="entry name" value="Zn_ribbon_recom_dom"/>
</dbReference>
<dbReference type="PANTHER" id="PTHR30461">
    <property type="entry name" value="DNA-INVERTASE FROM LAMBDOID PROPHAGE"/>
    <property type="match status" value="1"/>
</dbReference>
<dbReference type="RefSeq" id="WP_212516103.1">
    <property type="nucleotide sequence ID" value="NZ_JAGSOH010000002.1"/>
</dbReference>
<dbReference type="Gene3D" id="3.40.50.1390">
    <property type="entry name" value="Resolvase, N-terminal catalytic domain"/>
    <property type="match status" value="1"/>
</dbReference>
<evidence type="ECO:0000256" key="2">
    <source>
        <dbReference type="ARBA" id="ARBA00023172"/>
    </source>
</evidence>
<dbReference type="Proteomes" id="UP000676325">
    <property type="component" value="Unassembled WGS sequence"/>
</dbReference>